<keyword evidence="2 5" id="KW-0812">Transmembrane</keyword>
<keyword evidence="7" id="KW-0378">Hydrolase</keyword>
<dbReference type="Proteomes" id="UP001199916">
    <property type="component" value="Unassembled WGS sequence"/>
</dbReference>
<comment type="subcellular location">
    <subcellularLocation>
        <location evidence="1">Membrane</location>
        <topology evidence="1">Multi-pass membrane protein</topology>
    </subcellularLocation>
</comment>
<feature type="domain" description="Peptidase S54 rhomboid" evidence="6">
    <location>
        <begin position="2"/>
        <end position="94"/>
    </location>
</feature>
<organism evidence="7 8">
    <name type="scientific">Paenibacillus profundus</name>
    <dbReference type="NCBI Taxonomy" id="1173085"/>
    <lineage>
        <taxon>Bacteria</taxon>
        <taxon>Bacillati</taxon>
        <taxon>Bacillota</taxon>
        <taxon>Bacilli</taxon>
        <taxon>Bacillales</taxon>
        <taxon>Paenibacillaceae</taxon>
        <taxon>Paenibacillus</taxon>
    </lineage>
</organism>
<name>A0ABS8YSU1_9BACL</name>
<evidence type="ECO:0000256" key="5">
    <source>
        <dbReference type="SAM" id="Phobius"/>
    </source>
</evidence>
<keyword evidence="4 5" id="KW-0472">Membrane</keyword>
<dbReference type="Pfam" id="PF01694">
    <property type="entry name" value="Rhomboid"/>
    <property type="match status" value="1"/>
</dbReference>
<dbReference type="InterPro" id="IPR022764">
    <property type="entry name" value="Peptidase_S54_rhomboid_dom"/>
</dbReference>
<dbReference type="SUPFAM" id="SSF144091">
    <property type="entry name" value="Rhomboid-like"/>
    <property type="match status" value="1"/>
</dbReference>
<dbReference type="InterPro" id="IPR035952">
    <property type="entry name" value="Rhomboid-like_sf"/>
</dbReference>
<comment type="caution">
    <text evidence="7">The sequence shown here is derived from an EMBL/GenBank/DDBJ whole genome shotgun (WGS) entry which is preliminary data.</text>
</comment>
<evidence type="ECO:0000256" key="3">
    <source>
        <dbReference type="ARBA" id="ARBA00022989"/>
    </source>
</evidence>
<dbReference type="GO" id="GO:0006508">
    <property type="term" value="P:proteolysis"/>
    <property type="evidence" value="ECO:0007669"/>
    <property type="project" value="UniProtKB-KW"/>
</dbReference>
<dbReference type="EMBL" id="JAJNBZ010000049">
    <property type="protein sequence ID" value="MCE5173392.1"/>
    <property type="molecule type" value="Genomic_DNA"/>
</dbReference>
<keyword evidence="7" id="KW-0645">Protease</keyword>
<evidence type="ECO:0000313" key="8">
    <source>
        <dbReference type="Proteomes" id="UP001199916"/>
    </source>
</evidence>
<keyword evidence="3 5" id="KW-1133">Transmembrane helix</keyword>
<feature type="transmembrane region" description="Helical" evidence="5">
    <location>
        <begin position="55"/>
        <end position="74"/>
    </location>
</feature>
<protein>
    <submittedName>
        <fullName evidence="7">Rhomboid family intramembrane serine protease</fullName>
    </submittedName>
</protein>
<accession>A0ABS8YSU1</accession>
<reference evidence="7 8" key="1">
    <citation type="submission" date="2021-11" db="EMBL/GenBank/DDBJ databases">
        <title>Draft genome sequence of Paenibacillus profundus YoMME, a new Gram-positive bacteria with exoelectrogenic properties.</title>
        <authorList>
            <person name="Hubenova Y."/>
            <person name="Hubenova E."/>
            <person name="Manasiev Y."/>
            <person name="Peykov S."/>
            <person name="Mitov M."/>
        </authorList>
    </citation>
    <scope>NUCLEOTIDE SEQUENCE [LARGE SCALE GENOMIC DNA]</scope>
    <source>
        <strain evidence="7 8">YoMME</strain>
    </source>
</reference>
<evidence type="ECO:0000313" key="7">
    <source>
        <dbReference type="EMBL" id="MCE5173392.1"/>
    </source>
</evidence>
<feature type="transmembrane region" description="Helical" evidence="5">
    <location>
        <begin position="80"/>
        <end position="97"/>
    </location>
</feature>
<proteinExistence type="predicted"/>
<sequence length="107" mass="11840">MLFIITSILSTSVIVYIFDSAEGVVGASGIGFGMMAIFIYIFVFVKNVMSKRLKIVVLVWTLIAWRTTFTISGISISGHVGGFLGGAIFSMIALNKEKIEENWNRKR</sequence>
<dbReference type="GO" id="GO:0008233">
    <property type="term" value="F:peptidase activity"/>
    <property type="evidence" value="ECO:0007669"/>
    <property type="project" value="UniProtKB-KW"/>
</dbReference>
<feature type="transmembrane region" description="Helical" evidence="5">
    <location>
        <begin position="25"/>
        <end position="43"/>
    </location>
</feature>
<gene>
    <name evidence="7" type="ORF">LQV63_29555</name>
</gene>
<dbReference type="RefSeq" id="WP_233699346.1">
    <property type="nucleotide sequence ID" value="NZ_JAJNBZ010000049.1"/>
</dbReference>
<dbReference type="Gene3D" id="1.20.1540.10">
    <property type="entry name" value="Rhomboid-like"/>
    <property type="match status" value="1"/>
</dbReference>
<evidence type="ECO:0000256" key="2">
    <source>
        <dbReference type="ARBA" id="ARBA00022692"/>
    </source>
</evidence>
<evidence type="ECO:0000256" key="1">
    <source>
        <dbReference type="ARBA" id="ARBA00004141"/>
    </source>
</evidence>
<keyword evidence="8" id="KW-1185">Reference proteome</keyword>
<evidence type="ECO:0000256" key="4">
    <source>
        <dbReference type="ARBA" id="ARBA00023136"/>
    </source>
</evidence>
<evidence type="ECO:0000259" key="6">
    <source>
        <dbReference type="Pfam" id="PF01694"/>
    </source>
</evidence>